<dbReference type="PROSITE" id="PS50837">
    <property type="entry name" value="NACHT"/>
    <property type="match status" value="1"/>
</dbReference>
<dbReference type="InterPro" id="IPR007111">
    <property type="entry name" value="NACHT_NTPase"/>
</dbReference>
<dbReference type="PANTHER" id="PTHR10039">
    <property type="entry name" value="AMELOGENIN"/>
    <property type="match status" value="1"/>
</dbReference>
<dbReference type="OrthoDB" id="5967843at2759"/>
<dbReference type="AlphaFoldDB" id="A0A9P6L6E6"/>
<feature type="compositionally biased region" description="Basic and acidic residues" evidence="2">
    <location>
        <begin position="1"/>
        <end position="11"/>
    </location>
</feature>
<comment type="caution">
    <text evidence="4">The sequence shown here is derived from an EMBL/GenBank/DDBJ whole genome shotgun (WGS) entry which is preliminary data.</text>
</comment>
<name>A0A9P6L6E6_9AGAM</name>
<evidence type="ECO:0000313" key="5">
    <source>
        <dbReference type="Proteomes" id="UP000736335"/>
    </source>
</evidence>
<dbReference type="Gene3D" id="3.40.50.300">
    <property type="entry name" value="P-loop containing nucleotide triphosphate hydrolases"/>
    <property type="match status" value="1"/>
</dbReference>
<evidence type="ECO:0000259" key="3">
    <source>
        <dbReference type="PROSITE" id="PS50837"/>
    </source>
</evidence>
<organism evidence="4 5">
    <name type="scientific">Thelephora terrestris</name>
    <dbReference type="NCBI Taxonomy" id="56493"/>
    <lineage>
        <taxon>Eukaryota</taxon>
        <taxon>Fungi</taxon>
        <taxon>Dikarya</taxon>
        <taxon>Basidiomycota</taxon>
        <taxon>Agaricomycotina</taxon>
        <taxon>Agaricomycetes</taxon>
        <taxon>Thelephorales</taxon>
        <taxon>Thelephoraceae</taxon>
        <taxon>Thelephora</taxon>
    </lineage>
</organism>
<dbReference type="PANTHER" id="PTHR10039:SF14">
    <property type="entry name" value="NACHT DOMAIN-CONTAINING PROTEIN"/>
    <property type="match status" value="1"/>
</dbReference>
<reference evidence="4" key="1">
    <citation type="journal article" date="2020" name="Nat. Commun.">
        <title>Large-scale genome sequencing of mycorrhizal fungi provides insights into the early evolution of symbiotic traits.</title>
        <authorList>
            <person name="Miyauchi S."/>
            <person name="Kiss E."/>
            <person name="Kuo A."/>
            <person name="Drula E."/>
            <person name="Kohler A."/>
            <person name="Sanchez-Garcia M."/>
            <person name="Morin E."/>
            <person name="Andreopoulos B."/>
            <person name="Barry K.W."/>
            <person name="Bonito G."/>
            <person name="Buee M."/>
            <person name="Carver A."/>
            <person name="Chen C."/>
            <person name="Cichocki N."/>
            <person name="Clum A."/>
            <person name="Culley D."/>
            <person name="Crous P.W."/>
            <person name="Fauchery L."/>
            <person name="Girlanda M."/>
            <person name="Hayes R.D."/>
            <person name="Keri Z."/>
            <person name="LaButti K."/>
            <person name="Lipzen A."/>
            <person name="Lombard V."/>
            <person name="Magnuson J."/>
            <person name="Maillard F."/>
            <person name="Murat C."/>
            <person name="Nolan M."/>
            <person name="Ohm R.A."/>
            <person name="Pangilinan J."/>
            <person name="Pereira M.F."/>
            <person name="Perotto S."/>
            <person name="Peter M."/>
            <person name="Pfister S."/>
            <person name="Riley R."/>
            <person name="Sitrit Y."/>
            <person name="Stielow J.B."/>
            <person name="Szollosi G."/>
            <person name="Zifcakova L."/>
            <person name="Stursova M."/>
            <person name="Spatafora J.W."/>
            <person name="Tedersoo L."/>
            <person name="Vaario L.M."/>
            <person name="Yamada A."/>
            <person name="Yan M."/>
            <person name="Wang P."/>
            <person name="Xu J."/>
            <person name="Bruns T."/>
            <person name="Baldrian P."/>
            <person name="Vilgalys R."/>
            <person name="Dunand C."/>
            <person name="Henrissat B."/>
            <person name="Grigoriev I.V."/>
            <person name="Hibbett D."/>
            <person name="Nagy L.G."/>
            <person name="Martin F.M."/>
        </authorList>
    </citation>
    <scope>NUCLEOTIDE SEQUENCE</scope>
    <source>
        <strain evidence="4">UH-Tt-Lm1</strain>
    </source>
</reference>
<dbReference type="InterPro" id="IPR056884">
    <property type="entry name" value="NPHP3-like_N"/>
</dbReference>
<sequence>MQVDPSRKPENSDIAPQQSPSAKGKAPMNPSAKETVHDDLFHRLKAAHGARCGKAIPCAPNTRAELLDKITLYLLSPALNDSTTSAEDRICWLVGSPGIGKSSIARSLVNTLGDRAVASFFCSSSSRDTSNVRNIIPTLVAQLAQRPNWQRFKDALSRALPSEGDSSTLIGRRASLEAQFQKLMVEPFGATALLKPAVIIIDGLDECVDIDVAAKFITYLGRCLEKLPANLKFFISSRNDPRLRRGMSLVDAACRAGKEDLDPPPLSVKRIDLDAAEYDDSTRIDIGTYIRSGFAKYKGLTSPSSTTNYHDTFAFPREDELRRLVTKCVGLPFIVASTIFRHITAKDAADPRERMRRFFNLRLTDVSFSANADAKMQRLNEVYAHIISVTLDDARRESKSKETPELYEEVRMVLGCFMVMQRPLSINALADLLGLEVSTVRAALERFRAIIPMPRDENEELSIFHDTWKTFVAVASRKPPFTGPIIPALDLRIYLGKMTVRTLTYLVERLHRAYVDHGQARLGKEIADTMNRPLGYSCSYWVPYLQLFQAAMEDEVSTSPQTREILEVLRTFTLDNRGLLRIWHRAVLAGGAEKTAVLGFLQATVDEPEGNEIYLAFDRRERAPPTTSNRSRMEKLIGRLDELYRRLEMVGTKSRRPNIP</sequence>
<feature type="domain" description="NACHT" evidence="3">
    <location>
        <begin position="89"/>
        <end position="243"/>
    </location>
</feature>
<evidence type="ECO:0000313" key="4">
    <source>
        <dbReference type="EMBL" id="KAF9784675.1"/>
    </source>
</evidence>
<dbReference type="SUPFAM" id="SSF52540">
    <property type="entry name" value="P-loop containing nucleoside triphosphate hydrolases"/>
    <property type="match status" value="1"/>
</dbReference>
<dbReference type="EMBL" id="WIUZ02000008">
    <property type="protein sequence ID" value="KAF9784675.1"/>
    <property type="molecule type" value="Genomic_DNA"/>
</dbReference>
<evidence type="ECO:0000256" key="1">
    <source>
        <dbReference type="ARBA" id="ARBA00022737"/>
    </source>
</evidence>
<reference evidence="4" key="2">
    <citation type="submission" date="2020-11" db="EMBL/GenBank/DDBJ databases">
        <authorList>
            <consortium name="DOE Joint Genome Institute"/>
            <person name="Kuo A."/>
            <person name="Miyauchi S."/>
            <person name="Kiss E."/>
            <person name="Drula E."/>
            <person name="Kohler A."/>
            <person name="Sanchez-Garcia M."/>
            <person name="Andreopoulos B."/>
            <person name="Barry K.W."/>
            <person name="Bonito G."/>
            <person name="Buee M."/>
            <person name="Carver A."/>
            <person name="Chen C."/>
            <person name="Cichocki N."/>
            <person name="Clum A."/>
            <person name="Culley D."/>
            <person name="Crous P.W."/>
            <person name="Fauchery L."/>
            <person name="Girlanda M."/>
            <person name="Hayes R."/>
            <person name="Keri Z."/>
            <person name="Labutti K."/>
            <person name="Lipzen A."/>
            <person name="Lombard V."/>
            <person name="Magnuson J."/>
            <person name="Maillard F."/>
            <person name="Morin E."/>
            <person name="Murat C."/>
            <person name="Nolan M."/>
            <person name="Ohm R."/>
            <person name="Pangilinan J."/>
            <person name="Pereira M."/>
            <person name="Perotto S."/>
            <person name="Peter M."/>
            <person name="Riley R."/>
            <person name="Sitrit Y."/>
            <person name="Stielow B."/>
            <person name="Szollosi G."/>
            <person name="Zifcakova L."/>
            <person name="Stursova M."/>
            <person name="Spatafora J.W."/>
            <person name="Tedersoo L."/>
            <person name="Vaario L.-M."/>
            <person name="Yamada A."/>
            <person name="Yan M."/>
            <person name="Wang P."/>
            <person name="Xu J."/>
            <person name="Bruns T."/>
            <person name="Baldrian P."/>
            <person name="Vilgalys R."/>
            <person name="Henrissat B."/>
            <person name="Grigoriev I.V."/>
            <person name="Hibbett D."/>
            <person name="Nagy L.G."/>
            <person name="Martin F.M."/>
        </authorList>
    </citation>
    <scope>NUCLEOTIDE SEQUENCE</scope>
    <source>
        <strain evidence="4">UH-Tt-Lm1</strain>
    </source>
</reference>
<keyword evidence="1" id="KW-0677">Repeat</keyword>
<dbReference type="Proteomes" id="UP000736335">
    <property type="component" value="Unassembled WGS sequence"/>
</dbReference>
<accession>A0A9P6L6E6</accession>
<gene>
    <name evidence="4" type="ORF">BJ322DRAFT_860922</name>
</gene>
<dbReference type="InterPro" id="IPR027417">
    <property type="entry name" value="P-loop_NTPase"/>
</dbReference>
<dbReference type="Pfam" id="PF24883">
    <property type="entry name" value="NPHP3_N"/>
    <property type="match status" value="1"/>
</dbReference>
<feature type="region of interest" description="Disordered" evidence="2">
    <location>
        <begin position="1"/>
        <end position="33"/>
    </location>
</feature>
<protein>
    <recommendedName>
        <fullName evidence="3">NACHT domain-containing protein</fullName>
    </recommendedName>
</protein>
<evidence type="ECO:0000256" key="2">
    <source>
        <dbReference type="SAM" id="MobiDB-lite"/>
    </source>
</evidence>
<proteinExistence type="predicted"/>
<keyword evidence="5" id="KW-1185">Reference proteome</keyword>